<dbReference type="PANTHER" id="PTHR32309:SF13">
    <property type="entry name" value="FERRIC ENTEROBACTIN TRANSPORT PROTEIN FEPE"/>
    <property type="match status" value="1"/>
</dbReference>
<name>A0ABQ1JXN3_9PROT</name>
<reference evidence="2" key="1">
    <citation type="journal article" date="2019" name="Int. J. Syst. Evol. Microbiol.">
        <title>The Global Catalogue of Microorganisms (GCM) 10K type strain sequencing project: providing services to taxonomists for standard genome sequencing and annotation.</title>
        <authorList>
            <consortium name="The Broad Institute Genomics Platform"/>
            <consortium name="The Broad Institute Genome Sequencing Center for Infectious Disease"/>
            <person name="Wu L."/>
            <person name="Ma J."/>
        </authorList>
    </citation>
    <scope>NUCLEOTIDE SEQUENCE [LARGE SCALE GENOMIC DNA]</scope>
    <source>
        <strain evidence="2">CGMCC 1.15928</strain>
    </source>
</reference>
<sequence>MRDLRDRLDRAWLTASRLTPDGGARCVMFMSAREGEGTSSLAASFAMMAARKSQKATWLIDLDLRRNAMFAAFERGVFRDAGAPGRAFDASLRTDPIYMLSPPGLERGSENADKKLLTVHEIKGTRLLVSRFRNEELRPGQRVQLRTQPAWWDTVRRAADWVVVDAPALSRSPAGLAMAAQMDGVIIVLQADSTGAEEVMGLRREIETHGGRVIGVVINRIGADARFADRLAG</sequence>
<dbReference type="SUPFAM" id="SSF52540">
    <property type="entry name" value="P-loop containing nucleoside triphosphate hydrolases"/>
    <property type="match status" value="1"/>
</dbReference>
<evidence type="ECO:0000313" key="1">
    <source>
        <dbReference type="EMBL" id="GGB80524.1"/>
    </source>
</evidence>
<dbReference type="InterPro" id="IPR050445">
    <property type="entry name" value="Bact_polysacc_biosynth/exp"/>
</dbReference>
<dbReference type="Proteomes" id="UP000628854">
    <property type="component" value="Unassembled WGS sequence"/>
</dbReference>
<evidence type="ECO:0000313" key="2">
    <source>
        <dbReference type="Proteomes" id="UP000628854"/>
    </source>
</evidence>
<gene>
    <name evidence="1" type="primary">hfsB</name>
    <name evidence="1" type="ORF">GCM10011503_31610</name>
</gene>
<comment type="caution">
    <text evidence="1">The sequence shown here is derived from an EMBL/GenBank/DDBJ whole genome shotgun (WGS) entry which is preliminary data.</text>
</comment>
<dbReference type="Gene3D" id="3.40.50.300">
    <property type="entry name" value="P-loop containing nucleotide triphosphate hydrolases"/>
    <property type="match status" value="1"/>
</dbReference>
<dbReference type="PANTHER" id="PTHR32309">
    <property type="entry name" value="TYROSINE-PROTEIN KINASE"/>
    <property type="match status" value="1"/>
</dbReference>
<proteinExistence type="predicted"/>
<protein>
    <submittedName>
        <fullName evidence="1">Uncharacterized protein</fullName>
    </submittedName>
</protein>
<keyword evidence="2" id="KW-1185">Reference proteome</keyword>
<organism evidence="1 2">
    <name type="scientific">Henriciella pelagia</name>
    <dbReference type="NCBI Taxonomy" id="1977912"/>
    <lineage>
        <taxon>Bacteria</taxon>
        <taxon>Pseudomonadati</taxon>
        <taxon>Pseudomonadota</taxon>
        <taxon>Alphaproteobacteria</taxon>
        <taxon>Hyphomonadales</taxon>
        <taxon>Hyphomonadaceae</taxon>
        <taxon>Henriciella</taxon>
    </lineage>
</organism>
<dbReference type="EMBL" id="BMKF01000003">
    <property type="protein sequence ID" value="GGB80524.1"/>
    <property type="molecule type" value="Genomic_DNA"/>
</dbReference>
<dbReference type="InterPro" id="IPR027417">
    <property type="entry name" value="P-loop_NTPase"/>
</dbReference>
<accession>A0ABQ1JXN3</accession>
<dbReference type="RefSeq" id="WP_084394871.1">
    <property type="nucleotide sequence ID" value="NZ_BMKF01000003.1"/>
</dbReference>